<feature type="transmembrane region" description="Helical" evidence="1">
    <location>
        <begin position="80"/>
        <end position="96"/>
    </location>
</feature>
<feature type="transmembrane region" description="Helical" evidence="1">
    <location>
        <begin position="176"/>
        <end position="197"/>
    </location>
</feature>
<dbReference type="Proteomes" id="UP000216961">
    <property type="component" value="Unassembled WGS sequence"/>
</dbReference>
<dbReference type="InterPro" id="IPR006938">
    <property type="entry name" value="DUF624"/>
</dbReference>
<evidence type="ECO:0008006" key="4">
    <source>
        <dbReference type="Google" id="ProtNLM"/>
    </source>
</evidence>
<dbReference type="AlphaFoldDB" id="A0AA91TN73"/>
<keyword evidence="1" id="KW-1133">Transmembrane helix</keyword>
<name>A0AA91TN73_NIACI</name>
<organism evidence="2 3">
    <name type="scientific">Niallia circulans</name>
    <name type="common">Bacillus circulans</name>
    <dbReference type="NCBI Taxonomy" id="1397"/>
    <lineage>
        <taxon>Bacteria</taxon>
        <taxon>Bacillati</taxon>
        <taxon>Bacillota</taxon>
        <taxon>Bacilli</taxon>
        <taxon>Bacillales</taxon>
        <taxon>Bacillaceae</taxon>
        <taxon>Niallia</taxon>
    </lineage>
</organism>
<gene>
    <name evidence="2" type="ORF">CHH57_21445</name>
</gene>
<keyword evidence="1" id="KW-0472">Membrane</keyword>
<keyword evidence="1" id="KW-0812">Transmembrane</keyword>
<evidence type="ECO:0000313" key="3">
    <source>
        <dbReference type="Proteomes" id="UP000216961"/>
    </source>
</evidence>
<evidence type="ECO:0000313" key="2">
    <source>
        <dbReference type="EMBL" id="PAD81193.1"/>
    </source>
</evidence>
<evidence type="ECO:0000256" key="1">
    <source>
        <dbReference type="SAM" id="Phobius"/>
    </source>
</evidence>
<comment type="caution">
    <text evidence="2">The sequence shown here is derived from an EMBL/GenBank/DDBJ whole genome shotgun (WGS) entry which is preliminary data.</text>
</comment>
<dbReference type="RefSeq" id="WP_095333583.1">
    <property type="nucleotide sequence ID" value="NZ_JAPWCI010000033.1"/>
</dbReference>
<protein>
    <recommendedName>
        <fullName evidence="4">DUF624 domain-containing protein</fullName>
    </recommendedName>
</protein>
<feature type="transmembrane region" description="Helical" evidence="1">
    <location>
        <begin position="25"/>
        <end position="51"/>
    </location>
</feature>
<dbReference type="EMBL" id="NPBQ01000131">
    <property type="protein sequence ID" value="PAD81193.1"/>
    <property type="molecule type" value="Genomic_DNA"/>
</dbReference>
<sequence length="211" mass="24110">MQMNGAIGGFYKLCDWIMKLAFVNLLWIAFSLLGLLIFGFFPATVAMFVIVRKLLMGNMDIPVFKTFWESYKTEFIKSNLLGFIVSILGYFLYIDINLLKHTSGIMNVFYYPALLICLGFLLTICYVFPTFVHFDLKIYQVIKNAFIIMLMNPIATIIMVIGITAIYLLMTTVPGMIPLFCGSALAFIMMWSSFFAFTKIQRMEEAASKTE</sequence>
<feature type="transmembrane region" description="Helical" evidence="1">
    <location>
        <begin position="108"/>
        <end position="134"/>
    </location>
</feature>
<feature type="transmembrane region" description="Helical" evidence="1">
    <location>
        <begin position="146"/>
        <end position="170"/>
    </location>
</feature>
<dbReference type="Pfam" id="PF04854">
    <property type="entry name" value="DUF624"/>
    <property type="match status" value="1"/>
</dbReference>
<accession>A0AA91TN73</accession>
<reference evidence="2 3" key="1">
    <citation type="submission" date="2017-07" db="EMBL/GenBank/DDBJ databases">
        <title>Isolation and whole genome analysis of endospore-forming bacteria from heroin.</title>
        <authorList>
            <person name="Kalinowski J."/>
            <person name="Ahrens B."/>
            <person name="Al-Dilaimi A."/>
            <person name="Winkler A."/>
            <person name="Wibberg D."/>
            <person name="Schleenbecker U."/>
            <person name="Ruckert C."/>
            <person name="Wolfel R."/>
            <person name="Grass G."/>
        </authorList>
    </citation>
    <scope>NUCLEOTIDE SEQUENCE [LARGE SCALE GENOMIC DNA]</scope>
    <source>
        <strain evidence="2 3">7521-2</strain>
    </source>
</reference>
<proteinExistence type="predicted"/>